<dbReference type="InterPro" id="IPR029000">
    <property type="entry name" value="Cyclophilin-like_dom_sf"/>
</dbReference>
<dbReference type="OrthoDB" id="270889at2"/>
<dbReference type="GO" id="GO:0003755">
    <property type="term" value="F:peptidyl-prolyl cis-trans isomerase activity"/>
    <property type="evidence" value="ECO:0007669"/>
    <property type="project" value="UniProtKB-KW"/>
</dbReference>
<dbReference type="PROSITE" id="PS50072">
    <property type="entry name" value="CSA_PPIASE_2"/>
    <property type="match status" value="1"/>
</dbReference>
<dbReference type="EMBL" id="CP036263">
    <property type="protein sequence ID" value="QDS98879.1"/>
    <property type="molecule type" value="Genomic_DNA"/>
</dbReference>
<dbReference type="Gene3D" id="2.40.100.10">
    <property type="entry name" value="Cyclophilin-like"/>
    <property type="match status" value="1"/>
</dbReference>
<gene>
    <name evidence="6" type="primary">ppiA_1</name>
    <name evidence="6" type="ORF">HG15A2_21660</name>
</gene>
<dbReference type="RefSeq" id="WP_145060153.1">
    <property type="nucleotide sequence ID" value="NZ_CP036263.1"/>
</dbReference>
<dbReference type="KEGG" id="amob:HG15A2_21660"/>
<evidence type="ECO:0000313" key="7">
    <source>
        <dbReference type="Proteomes" id="UP000319852"/>
    </source>
</evidence>
<feature type="chain" id="PRO_5021909993" description="peptidylprolyl isomerase" evidence="4">
    <location>
        <begin position="21"/>
        <end position="290"/>
    </location>
</feature>
<dbReference type="Pfam" id="PF00160">
    <property type="entry name" value="Pro_isomerase"/>
    <property type="match status" value="1"/>
</dbReference>
<keyword evidence="3 6" id="KW-0413">Isomerase</keyword>
<dbReference type="EC" id="5.2.1.8" evidence="1"/>
<dbReference type="InterPro" id="IPR002130">
    <property type="entry name" value="Cyclophilin-type_PPIase_dom"/>
</dbReference>
<dbReference type="SUPFAM" id="SSF50891">
    <property type="entry name" value="Cyclophilin-like"/>
    <property type="match status" value="1"/>
</dbReference>
<protein>
    <recommendedName>
        <fullName evidence="1">peptidylprolyl isomerase</fullName>
        <ecNumber evidence="1">5.2.1.8</ecNumber>
    </recommendedName>
</protein>
<evidence type="ECO:0000256" key="2">
    <source>
        <dbReference type="ARBA" id="ARBA00023110"/>
    </source>
</evidence>
<evidence type="ECO:0000259" key="5">
    <source>
        <dbReference type="PROSITE" id="PS50072"/>
    </source>
</evidence>
<evidence type="ECO:0000256" key="3">
    <source>
        <dbReference type="ARBA" id="ARBA00023235"/>
    </source>
</evidence>
<accession>A0A517MVH6</accession>
<sequence length="290" mass="30726" precursor="true">MRKTTLLALAFALITAPATAQTLRFDTNVGSFNIVLNPTDNPNLQGHVDNFLGYVGLGRYHYSAINRAPEDFVIQMGGFSAFPGSSDTTSRPFQSIESGPQVVVDSDNNGTVDFDTSELSNTIGTISLALSNSTNSGTSSFFINLSDNSDSLDRFFVNEENFIEFLPFAEIQSIDSLDAITDLEQIDLSTALGSPGNLAFIDVPVVDETRFVVVQDVTIVEADEDFSFVGPIQRALGIENLASSSAAASALSSSSSSSAAVSGIPEPTAFCLALLAGAGLAGVRRRRAYH</sequence>
<dbReference type="InterPro" id="IPR044665">
    <property type="entry name" value="E_coli_cyclophilin_A-like"/>
</dbReference>
<dbReference type="PANTHER" id="PTHR43246">
    <property type="entry name" value="PEPTIDYL-PROLYL CIS-TRANS ISOMERASE CYP38, CHLOROPLASTIC"/>
    <property type="match status" value="1"/>
</dbReference>
<evidence type="ECO:0000313" key="6">
    <source>
        <dbReference type="EMBL" id="QDS98879.1"/>
    </source>
</evidence>
<evidence type="ECO:0000256" key="1">
    <source>
        <dbReference type="ARBA" id="ARBA00013194"/>
    </source>
</evidence>
<keyword evidence="4" id="KW-0732">Signal</keyword>
<reference evidence="6 7" key="1">
    <citation type="submission" date="2019-02" db="EMBL/GenBank/DDBJ databases">
        <title>Deep-cultivation of Planctomycetes and their phenomic and genomic characterization uncovers novel biology.</title>
        <authorList>
            <person name="Wiegand S."/>
            <person name="Jogler M."/>
            <person name="Boedeker C."/>
            <person name="Pinto D."/>
            <person name="Vollmers J."/>
            <person name="Rivas-Marin E."/>
            <person name="Kohn T."/>
            <person name="Peeters S.H."/>
            <person name="Heuer A."/>
            <person name="Rast P."/>
            <person name="Oberbeckmann S."/>
            <person name="Bunk B."/>
            <person name="Jeske O."/>
            <person name="Meyerdierks A."/>
            <person name="Storesund J.E."/>
            <person name="Kallscheuer N."/>
            <person name="Luecker S."/>
            <person name="Lage O.M."/>
            <person name="Pohl T."/>
            <person name="Merkel B.J."/>
            <person name="Hornburger P."/>
            <person name="Mueller R.-W."/>
            <person name="Bruemmer F."/>
            <person name="Labrenz M."/>
            <person name="Spormann A.M."/>
            <person name="Op den Camp H."/>
            <person name="Overmann J."/>
            <person name="Amann R."/>
            <person name="Jetten M.S.M."/>
            <person name="Mascher T."/>
            <person name="Medema M.H."/>
            <person name="Devos D.P."/>
            <person name="Kaster A.-K."/>
            <person name="Ovreas L."/>
            <person name="Rohde M."/>
            <person name="Galperin M.Y."/>
            <person name="Jogler C."/>
        </authorList>
    </citation>
    <scope>NUCLEOTIDE SEQUENCE [LARGE SCALE GENOMIC DNA]</scope>
    <source>
        <strain evidence="6 7">HG15A2</strain>
    </source>
</reference>
<evidence type="ECO:0000256" key="4">
    <source>
        <dbReference type="SAM" id="SignalP"/>
    </source>
</evidence>
<dbReference type="AlphaFoldDB" id="A0A517MVH6"/>
<keyword evidence="7" id="KW-1185">Reference proteome</keyword>
<name>A0A517MVH6_9BACT</name>
<proteinExistence type="predicted"/>
<organism evidence="6 7">
    <name type="scientific">Adhaeretor mobilis</name>
    <dbReference type="NCBI Taxonomy" id="1930276"/>
    <lineage>
        <taxon>Bacteria</taxon>
        <taxon>Pseudomonadati</taxon>
        <taxon>Planctomycetota</taxon>
        <taxon>Planctomycetia</taxon>
        <taxon>Pirellulales</taxon>
        <taxon>Lacipirellulaceae</taxon>
        <taxon>Adhaeretor</taxon>
    </lineage>
</organism>
<keyword evidence="2" id="KW-0697">Rotamase</keyword>
<feature type="domain" description="PPIase cyclophilin-type" evidence="5">
    <location>
        <begin position="38"/>
        <end position="195"/>
    </location>
</feature>
<feature type="signal peptide" evidence="4">
    <location>
        <begin position="1"/>
        <end position="20"/>
    </location>
</feature>
<dbReference type="Proteomes" id="UP000319852">
    <property type="component" value="Chromosome"/>
</dbReference>